<dbReference type="SUPFAM" id="SSF47699">
    <property type="entry name" value="Bifunctional inhibitor/lipid-transfer protein/seed storage 2S albumin"/>
    <property type="match status" value="1"/>
</dbReference>
<evidence type="ECO:0000256" key="5">
    <source>
        <dbReference type="ARBA" id="ARBA00022729"/>
    </source>
</evidence>
<keyword evidence="7" id="KW-0325">Glycoprotein</keyword>
<proteinExistence type="inferred from homology"/>
<evidence type="ECO:0000259" key="10">
    <source>
        <dbReference type="SMART" id="SM00499"/>
    </source>
</evidence>
<reference evidence="11" key="1">
    <citation type="journal article" date="2023" name="Plant Biotechnol. J.">
        <title>Chromosome-level wild Hevea brasiliensis genome provides new tools for genomic-assisted breeding and valuable loci to elevate rubber yield.</title>
        <authorList>
            <person name="Cheng H."/>
            <person name="Song X."/>
            <person name="Hu Y."/>
            <person name="Wu T."/>
            <person name="Yang Q."/>
            <person name="An Z."/>
            <person name="Feng S."/>
            <person name="Deng Z."/>
            <person name="Wu W."/>
            <person name="Zeng X."/>
            <person name="Tu M."/>
            <person name="Wang X."/>
            <person name="Huang H."/>
        </authorList>
    </citation>
    <scope>NUCLEOTIDE SEQUENCE</scope>
    <source>
        <strain evidence="11">MT/VB/25A 57/8</strain>
    </source>
</reference>
<name>A0ABQ9M7B6_HEVBR</name>
<keyword evidence="9" id="KW-0472">Membrane</keyword>
<evidence type="ECO:0000256" key="1">
    <source>
        <dbReference type="ARBA" id="ARBA00004609"/>
    </source>
</evidence>
<evidence type="ECO:0000256" key="6">
    <source>
        <dbReference type="ARBA" id="ARBA00023157"/>
    </source>
</evidence>
<keyword evidence="9" id="KW-0812">Transmembrane</keyword>
<feature type="domain" description="Bifunctional inhibitor/plant lipid transfer protein/seed storage helical" evidence="10">
    <location>
        <begin position="38"/>
        <end position="119"/>
    </location>
</feature>
<evidence type="ECO:0000313" key="12">
    <source>
        <dbReference type="Proteomes" id="UP001174677"/>
    </source>
</evidence>
<comment type="subcellular location">
    <subcellularLocation>
        <location evidence="1">Cell membrane</location>
        <topology evidence="1">Lipid-anchor</topology>
        <topology evidence="1">GPI-anchor</topology>
    </subcellularLocation>
</comment>
<keyword evidence="4" id="KW-0336">GPI-anchor</keyword>
<gene>
    <name evidence="11" type="ORF">P3X46_011518</name>
</gene>
<evidence type="ECO:0000256" key="8">
    <source>
        <dbReference type="ARBA" id="ARBA00023288"/>
    </source>
</evidence>
<dbReference type="SMART" id="SM00499">
    <property type="entry name" value="AAI"/>
    <property type="match status" value="1"/>
</dbReference>
<keyword evidence="6" id="KW-1015">Disulfide bond</keyword>
<evidence type="ECO:0000313" key="11">
    <source>
        <dbReference type="EMBL" id="KAJ9176179.1"/>
    </source>
</evidence>
<accession>A0ABQ9M7B6</accession>
<dbReference type="PANTHER" id="PTHR33044">
    <property type="entry name" value="BIFUNCTIONAL INHIBITOR/LIPID-TRANSFER PROTEIN/SEED STORAGE 2S ALBUMIN SUPERFAMILY PROTEIN-RELATED"/>
    <property type="match status" value="1"/>
</dbReference>
<protein>
    <recommendedName>
        <fullName evidence="10">Bifunctional inhibitor/plant lipid transfer protein/seed storage helical domain-containing protein</fullName>
    </recommendedName>
</protein>
<comment type="caution">
    <text evidence="11">The sequence shown here is derived from an EMBL/GenBank/DDBJ whole genome shotgun (WGS) entry which is preliminary data.</text>
</comment>
<feature type="transmembrane region" description="Helical" evidence="9">
    <location>
        <begin position="6"/>
        <end position="25"/>
    </location>
</feature>
<organism evidence="11 12">
    <name type="scientific">Hevea brasiliensis</name>
    <name type="common">Para rubber tree</name>
    <name type="synonym">Siphonia brasiliensis</name>
    <dbReference type="NCBI Taxonomy" id="3981"/>
    <lineage>
        <taxon>Eukaryota</taxon>
        <taxon>Viridiplantae</taxon>
        <taxon>Streptophyta</taxon>
        <taxon>Embryophyta</taxon>
        <taxon>Tracheophyta</taxon>
        <taxon>Spermatophyta</taxon>
        <taxon>Magnoliopsida</taxon>
        <taxon>eudicotyledons</taxon>
        <taxon>Gunneridae</taxon>
        <taxon>Pentapetalae</taxon>
        <taxon>rosids</taxon>
        <taxon>fabids</taxon>
        <taxon>Malpighiales</taxon>
        <taxon>Euphorbiaceae</taxon>
        <taxon>Crotonoideae</taxon>
        <taxon>Micrandreae</taxon>
        <taxon>Hevea</taxon>
    </lineage>
</organism>
<evidence type="ECO:0000256" key="7">
    <source>
        <dbReference type="ARBA" id="ARBA00023180"/>
    </source>
</evidence>
<sequence>MGCHSLFLFSVFLIIFLSFCVFRVVDGAGAGAGVSEECRTDFQKVMPCLTYATGKANTPTKDCCSEVKDLKDSDPKCLCYIIQQTRNGSEQIKSLGIQQDRLLQLPSACQLQNASVSFCPKLLGLSPSSPDAAIFTNITATTIPTTPTGGASASEKSDASIMTMHRPDHLFGPVAIAMAIFIYTFSTDQSTFMF</sequence>
<dbReference type="EMBL" id="JARPOI010000007">
    <property type="protein sequence ID" value="KAJ9176179.1"/>
    <property type="molecule type" value="Genomic_DNA"/>
</dbReference>
<dbReference type="Gene3D" id="1.10.110.10">
    <property type="entry name" value="Plant lipid-transfer and hydrophobic proteins"/>
    <property type="match status" value="1"/>
</dbReference>
<dbReference type="Proteomes" id="UP001174677">
    <property type="component" value="Chromosome 7"/>
</dbReference>
<comment type="similarity">
    <text evidence="2">Belongs to the plant LTP family.</text>
</comment>
<dbReference type="Pfam" id="PF14368">
    <property type="entry name" value="LTP_2"/>
    <property type="match status" value="1"/>
</dbReference>
<dbReference type="CDD" id="cd00010">
    <property type="entry name" value="AAI_LTSS"/>
    <property type="match status" value="1"/>
</dbReference>
<keyword evidence="9" id="KW-1133">Transmembrane helix</keyword>
<evidence type="ECO:0000256" key="2">
    <source>
        <dbReference type="ARBA" id="ARBA00009748"/>
    </source>
</evidence>
<evidence type="ECO:0000256" key="9">
    <source>
        <dbReference type="SAM" id="Phobius"/>
    </source>
</evidence>
<evidence type="ECO:0000256" key="3">
    <source>
        <dbReference type="ARBA" id="ARBA00022475"/>
    </source>
</evidence>
<keyword evidence="3" id="KW-1003">Cell membrane</keyword>
<keyword evidence="8" id="KW-0449">Lipoprotein</keyword>
<feature type="transmembrane region" description="Helical" evidence="9">
    <location>
        <begin position="170"/>
        <end position="186"/>
    </location>
</feature>
<evidence type="ECO:0000256" key="4">
    <source>
        <dbReference type="ARBA" id="ARBA00022622"/>
    </source>
</evidence>
<dbReference type="InterPro" id="IPR016140">
    <property type="entry name" value="Bifunc_inhib/LTP/seed_store"/>
</dbReference>
<dbReference type="InterPro" id="IPR043325">
    <property type="entry name" value="LTSS"/>
</dbReference>
<keyword evidence="12" id="KW-1185">Reference proteome</keyword>
<keyword evidence="5" id="KW-0732">Signal</keyword>
<dbReference type="InterPro" id="IPR036312">
    <property type="entry name" value="Bifun_inhib/LTP/seed_sf"/>
</dbReference>